<organism evidence="1 2">
    <name type="scientific">Kineococcus gynurae</name>
    <dbReference type="NCBI Taxonomy" id="452979"/>
    <lineage>
        <taxon>Bacteria</taxon>
        <taxon>Bacillati</taxon>
        <taxon>Actinomycetota</taxon>
        <taxon>Actinomycetes</taxon>
        <taxon>Kineosporiales</taxon>
        <taxon>Kineosporiaceae</taxon>
        <taxon>Kineococcus</taxon>
    </lineage>
</organism>
<gene>
    <name evidence="1" type="ORF">ACFFVI_02375</name>
</gene>
<keyword evidence="2" id="KW-1185">Reference proteome</keyword>
<dbReference type="Proteomes" id="UP001589748">
    <property type="component" value="Unassembled WGS sequence"/>
</dbReference>
<evidence type="ECO:0000313" key="1">
    <source>
        <dbReference type="EMBL" id="MFB9375804.1"/>
    </source>
</evidence>
<accession>A0ABV5LNX9</accession>
<evidence type="ECO:0000313" key="2">
    <source>
        <dbReference type="Proteomes" id="UP001589748"/>
    </source>
</evidence>
<comment type="caution">
    <text evidence="1">The sequence shown here is derived from an EMBL/GenBank/DDBJ whole genome shotgun (WGS) entry which is preliminary data.</text>
</comment>
<dbReference type="RefSeq" id="WP_380139886.1">
    <property type="nucleotide sequence ID" value="NZ_JBHLUI010000012.1"/>
</dbReference>
<dbReference type="EMBL" id="JBHMDM010000001">
    <property type="protein sequence ID" value="MFB9375804.1"/>
    <property type="molecule type" value="Genomic_DNA"/>
</dbReference>
<protein>
    <submittedName>
        <fullName evidence="1">Uncharacterized protein</fullName>
    </submittedName>
</protein>
<reference evidence="1 2" key="1">
    <citation type="submission" date="2024-09" db="EMBL/GenBank/DDBJ databases">
        <authorList>
            <person name="Sun Q."/>
            <person name="Mori K."/>
        </authorList>
    </citation>
    <scope>NUCLEOTIDE SEQUENCE [LARGE SCALE GENOMIC DNA]</scope>
    <source>
        <strain evidence="1 2">TISTR 1856</strain>
    </source>
</reference>
<name>A0ABV5LNX9_9ACTN</name>
<proteinExistence type="predicted"/>
<sequence>MRIGTVTRSLAGSGVTAPGGVGATRGVTGVTGVGAVGAVSGDVSETNLLDDLTASDRALLRHLYGPVLDLDRPAPWAVAELAREIARERASGVVTDQRDVTAEDLRRILGRITMVTGRGMDVDLQARLLRFVGGRTGGRLDVVL</sequence>